<dbReference type="EMBL" id="FOKK01000026">
    <property type="protein sequence ID" value="SFB59626.1"/>
    <property type="molecule type" value="Genomic_DNA"/>
</dbReference>
<dbReference type="GO" id="GO:0005886">
    <property type="term" value="C:plasma membrane"/>
    <property type="evidence" value="ECO:0007669"/>
    <property type="project" value="UniProtKB-SubCell"/>
</dbReference>
<evidence type="ECO:0000256" key="3">
    <source>
        <dbReference type="ARBA" id="ARBA00022692"/>
    </source>
</evidence>
<dbReference type="InterPro" id="IPR005171">
    <property type="entry name" value="Cyt_c_oxidase_su4_prok"/>
</dbReference>
<feature type="transmembrane region" description="Helical" evidence="6">
    <location>
        <begin position="78"/>
        <end position="98"/>
    </location>
</feature>
<evidence type="ECO:0000256" key="2">
    <source>
        <dbReference type="ARBA" id="ARBA00022475"/>
    </source>
</evidence>
<keyword evidence="3 6" id="KW-0812">Transmembrane</keyword>
<keyword evidence="5 6" id="KW-0472">Membrane</keyword>
<name>A0A1I1CC89_9BACT</name>
<comment type="subcellular location">
    <subcellularLocation>
        <location evidence="1">Cell membrane</location>
        <topology evidence="1">Multi-pass membrane protein</topology>
    </subcellularLocation>
</comment>
<evidence type="ECO:0000313" key="8">
    <source>
        <dbReference type="Proteomes" id="UP000198790"/>
    </source>
</evidence>
<accession>A0A1I1CC89</accession>
<proteinExistence type="predicted"/>
<sequence length="110" mass="12870">MDIQENKSTLNVVPRNDDKIKKIWKTALILLAITAAEFVMAFTMPRGIILYVLFMALTIWKAKYIMMEFMHLGDEVKPLIYSILVPIAFLFWLIIVLIKEGSDIFSLRWF</sequence>
<dbReference type="STRING" id="237018.SAMN04489723_12641"/>
<keyword evidence="4 6" id="KW-1133">Transmembrane helix</keyword>
<dbReference type="Proteomes" id="UP000198790">
    <property type="component" value="Unassembled WGS sequence"/>
</dbReference>
<keyword evidence="8" id="KW-1185">Reference proteome</keyword>
<evidence type="ECO:0000256" key="4">
    <source>
        <dbReference type="ARBA" id="ARBA00022989"/>
    </source>
</evidence>
<evidence type="ECO:0000256" key="1">
    <source>
        <dbReference type="ARBA" id="ARBA00004651"/>
    </source>
</evidence>
<gene>
    <name evidence="7" type="ORF">SAMN04489723_12641</name>
</gene>
<dbReference type="Pfam" id="PF03626">
    <property type="entry name" value="COX4_pro"/>
    <property type="match status" value="1"/>
</dbReference>
<evidence type="ECO:0000256" key="5">
    <source>
        <dbReference type="ARBA" id="ARBA00023136"/>
    </source>
</evidence>
<feature type="transmembrane region" description="Helical" evidence="6">
    <location>
        <begin position="23"/>
        <end position="42"/>
    </location>
</feature>
<organism evidence="7 8">
    <name type="scientific">Algoriphagus aquimarinus</name>
    <dbReference type="NCBI Taxonomy" id="237018"/>
    <lineage>
        <taxon>Bacteria</taxon>
        <taxon>Pseudomonadati</taxon>
        <taxon>Bacteroidota</taxon>
        <taxon>Cytophagia</taxon>
        <taxon>Cytophagales</taxon>
        <taxon>Cyclobacteriaceae</taxon>
        <taxon>Algoriphagus</taxon>
    </lineage>
</organism>
<dbReference type="AlphaFoldDB" id="A0A1I1CC89"/>
<evidence type="ECO:0000256" key="6">
    <source>
        <dbReference type="SAM" id="Phobius"/>
    </source>
</evidence>
<keyword evidence="2" id="KW-1003">Cell membrane</keyword>
<dbReference type="OrthoDB" id="981917at2"/>
<protein>
    <submittedName>
        <fullName evidence="7">Caa(3)-type oxidase, subunit IV</fullName>
    </submittedName>
</protein>
<dbReference type="RefSeq" id="WP_092901526.1">
    <property type="nucleotide sequence ID" value="NZ_CAXBKE010000072.1"/>
</dbReference>
<reference evidence="7 8" key="1">
    <citation type="submission" date="2016-10" db="EMBL/GenBank/DDBJ databases">
        <authorList>
            <person name="de Groot N.N."/>
        </authorList>
    </citation>
    <scope>NUCLEOTIDE SEQUENCE [LARGE SCALE GENOMIC DNA]</scope>
    <source>
        <strain evidence="7 8">DSM 23399</strain>
    </source>
</reference>
<evidence type="ECO:0000313" key="7">
    <source>
        <dbReference type="EMBL" id="SFB59626.1"/>
    </source>
</evidence>